<evidence type="ECO:0000313" key="2">
    <source>
        <dbReference type="EMBL" id="MFC0316350.1"/>
    </source>
</evidence>
<dbReference type="Proteomes" id="UP001589783">
    <property type="component" value="Unassembled WGS sequence"/>
</dbReference>
<gene>
    <name evidence="2" type="ORF">ACFFJD_16000</name>
</gene>
<protein>
    <submittedName>
        <fullName evidence="2">Uncharacterized protein</fullName>
    </submittedName>
</protein>
<organism evidence="2 3">
    <name type="scientific">Gordonia phosphorivorans</name>
    <dbReference type="NCBI Taxonomy" id="1056982"/>
    <lineage>
        <taxon>Bacteria</taxon>
        <taxon>Bacillati</taxon>
        <taxon>Actinomycetota</taxon>
        <taxon>Actinomycetes</taxon>
        <taxon>Mycobacteriales</taxon>
        <taxon>Gordoniaceae</taxon>
        <taxon>Gordonia</taxon>
    </lineage>
</organism>
<proteinExistence type="predicted"/>
<accession>A0ABV6HBX6</accession>
<dbReference type="RefSeq" id="WP_382365947.1">
    <property type="nucleotide sequence ID" value="NZ_JBHLWV010000028.1"/>
</dbReference>
<feature type="compositionally biased region" description="Polar residues" evidence="1">
    <location>
        <begin position="189"/>
        <end position="198"/>
    </location>
</feature>
<sequence length="323" mass="34104">MANLFSTIRGKLPSKRAMMAIGGASALAVVGVVQTTATLAGTTDETTAQVSQIASQNFFPTPLVDLTCKTDYDAGKANTAALFSWPAIAGMKYRVLVLRNNNPSNVRADFFTTDTSYRYRASSAGDDRVRVYTVNVASGATDATRIMSSGYLSWSVYASSGVYTKCSSKFTDAPNVDAWEDSAAWEPQKNYSRNTQNRAFDPSKSAGETALPSKSEEPSMSPEPSASEAPSSAEAPPSSEAPSTSEAPSATSPAESQAEPTITIAIRVSGDRRELGVFHDGGTDPVCSVPLEEGDRPAVGNNKVSIQNGNSVYEVDTTTCAKK</sequence>
<evidence type="ECO:0000313" key="3">
    <source>
        <dbReference type="Proteomes" id="UP001589783"/>
    </source>
</evidence>
<name>A0ABV6HBX6_9ACTN</name>
<reference evidence="2 3" key="1">
    <citation type="submission" date="2024-09" db="EMBL/GenBank/DDBJ databases">
        <authorList>
            <person name="Sun Q."/>
            <person name="Mori K."/>
        </authorList>
    </citation>
    <scope>NUCLEOTIDE SEQUENCE [LARGE SCALE GENOMIC DNA]</scope>
    <source>
        <strain evidence="2 3">CCM 7957</strain>
    </source>
</reference>
<feature type="region of interest" description="Disordered" evidence="1">
    <location>
        <begin position="187"/>
        <end position="263"/>
    </location>
</feature>
<dbReference type="EMBL" id="JBHLWV010000028">
    <property type="protein sequence ID" value="MFC0316350.1"/>
    <property type="molecule type" value="Genomic_DNA"/>
</dbReference>
<keyword evidence="3" id="KW-1185">Reference proteome</keyword>
<evidence type="ECO:0000256" key="1">
    <source>
        <dbReference type="SAM" id="MobiDB-lite"/>
    </source>
</evidence>
<comment type="caution">
    <text evidence="2">The sequence shown here is derived from an EMBL/GenBank/DDBJ whole genome shotgun (WGS) entry which is preliminary data.</text>
</comment>
<feature type="region of interest" description="Disordered" evidence="1">
    <location>
        <begin position="275"/>
        <end position="303"/>
    </location>
</feature>
<feature type="compositionally biased region" description="Low complexity" evidence="1">
    <location>
        <begin position="218"/>
        <end position="260"/>
    </location>
</feature>